<dbReference type="EMBL" id="JAQQWL010000005">
    <property type="protein sequence ID" value="KAK8074087.1"/>
    <property type="molecule type" value="Genomic_DNA"/>
</dbReference>
<accession>A0ABR1VSA6</accession>
<evidence type="ECO:0008006" key="3">
    <source>
        <dbReference type="Google" id="ProtNLM"/>
    </source>
</evidence>
<keyword evidence="2" id="KW-1185">Reference proteome</keyword>
<evidence type="ECO:0000313" key="1">
    <source>
        <dbReference type="EMBL" id="KAK8074087.1"/>
    </source>
</evidence>
<dbReference type="Proteomes" id="UP001480595">
    <property type="component" value="Unassembled WGS sequence"/>
</dbReference>
<protein>
    <recommendedName>
        <fullName evidence="3">F-box domain-containing protein</fullName>
    </recommendedName>
</protein>
<proteinExistence type="predicted"/>
<reference evidence="1 2" key="1">
    <citation type="submission" date="2023-01" db="EMBL/GenBank/DDBJ databases">
        <title>Analysis of 21 Apiospora genomes using comparative genomics revels a genus with tremendous synthesis potential of carbohydrate active enzymes and secondary metabolites.</title>
        <authorList>
            <person name="Sorensen T."/>
        </authorList>
    </citation>
    <scope>NUCLEOTIDE SEQUENCE [LARGE SCALE GENOMIC DNA]</scope>
    <source>
        <strain evidence="1 2">CBS 135458</strain>
    </source>
</reference>
<evidence type="ECO:0000313" key="2">
    <source>
        <dbReference type="Proteomes" id="UP001480595"/>
    </source>
</evidence>
<comment type="caution">
    <text evidence="1">The sequence shown here is derived from an EMBL/GenBank/DDBJ whole genome shotgun (WGS) entry which is preliminary data.</text>
</comment>
<gene>
    <name evidence="1" type="ORF">PG994_004986</name>
</gene>
<dbReference type="RefSeq" id="XP_066718562.1">
    <property type="nucleotide sequence ID" value="XM_066856395.1"/>
</dbReference>
<name>A0ABR1VSA6_9PEZI</name>
<sequence length="291" mass="32592">MDKLSFEIISLILDHLPKFKYGFCIAPYATISRQWQAVVESRTFARVCVVDLDDFKSIFSASSYRPAALRKLEFEVGLPSDGDTRAHHLQNQAAALAAITLLLDGLAACESRLHDGCHICTPSMGPINLRLGYYLEEAEDCKVAAADCEKSAAIKRYLKFQEEEVRALPKNRCVSRFRIRAKAGEAQHPLTSCQLATCFTGFQVFELQYWDPPVKRSTLRKANRSALADGITILGQLPHLSKLQIVRVAIGSHLTTLLRIPAWSMMMRQAARLTCYAKLSESWPRMVPSES</sequence>
<dbReference type="GeneID" id="92089458"/>
<organism evidence="1 2">
    <name type="scientific">Apiospora phragmitis</name>
    <dbReference type="NCBI Taxonomy" id="2905665"/>
    <lineage>
        <taxon>Eukaryota</taxon>
        <taxon>Fungi</taxon>
        <taxon>Dikarya</taxon>
        <taxon>Ascomycota</taxon>
        <taxon>Pezizomycotina</taxon>
        <taxon>Sordariomycetes</taxon>
        <taxon>Xylariomycetidae</taxon>
        <taxon>Amphisphaeriales</taxon>
        <taxon>Apiosporaceae</taxon>
        <taxon>Apiospora</taxon>
    </lineage>
</organism>